<keyword evidence="2" id="KW-1185">Reference proteome</keyword>
<sequence>MEKYDMGKTDTGKDDRTPLMVVDLDGTLVSVNTFTLFTKWLVRHLYHDSGFIPLMGLCRDVLLRKCRLIPHSEVKRRILRIAANNCKESDFRKFAESLKSCLRPEVMTLIKDLMQEGGTVVLATAATAVYALPFAGILGIPYCEATQYSGSSATSESDFEECRGVVKRMRVERLARDRNLRIECVLTDHHDDLPLLSLPDIERILVAPSSHTESVVRGEGLDYRIIGNEKI</sequence>
<proteinExistence type="predicted"/>
<evidence type="ECO:0000313" key="1">
    <source>
        <dbReference type="EMBL" id="TGY79480.1"/>
    </source>
</evidence>
<name>A0AC61RIM8_9BACT</name>
<gene>
    <name evidence="1" type="ORF">E5331_05555</name>
</gene>
<protein>
    <submittedName>
        <fullName evidence="1">Haloacid dehalogenase-like hydrolase</fullName>
    </submittedName>
</protein>
<evidence type="ECO:0000313" key="2">
    <source>
        <dbReference type="Proteomes" id="UP000306319"/>
    </source>
</evidence>
<dbReference type="EMBL" id="SRYB01000006">
    <property type="protein sequence ID" value="TGY79480.1"/>
    <property type="molecule type" value="Genomic_DNA"/>
</dbReference>
<reference evidence="1" key="1">
    <citation type="submission" date="2019-04" db="EMBL/GenBank/DDBJ databases">
        <title>Microbes associate with the intestines of laboratory mice.</title>
        <authorList>
            <person name="Navarre W."/>
            <person name="Wong E."/>
            <person name="Huang K."/>
            <person name="Tropini C."/>
            <person name="Ng K."/>
            <person name="Yu B."/>
        </authorList>
    </citation>
    <scope>NUCLEOTIDE SEQUENCE</scope>
    <source>
        <strain evidence="1">NM04_E33</strain>
    </source>
</reference>
<accession>A0AC61RIM8</accession>
<dbReference type="Proteomes" id="UP000306319">
    <property type="component" value="Unassembled WGS sequence"/>
</dbReference>
<comment type="caution">
    <text evidence="1">The sequence shown here is derived from an EMBL/GenBank/DDBJ whole genome shotgun (WGS) entry which is preliminary data.</text>
</comment>
<organism evidence="1 2">
    <name type="scientific">Lepagella muris</name>
    <dbReference type="NCBI Taxonomy" id="3032870"/>
    <lineage>
        <taxon>Bacteria</taxon>
        <taxon>Pseudomonadati</taxon>
        <taxon>Bacteroidota</taxon>
        <taxon>Bacteroidia</taxon>
        <taxon>Bacteroidales</taxon>
        <taxon>Muribaculaceae</taxon>
        <taxon>Lepagella</taxon>
    </lineage>
</organism>